<dbReference type="Proteomes" id="UP000886833">
    <property type="component" value="Unassembled WGS sequence"/>
</dbReference>
<evidence type="ECO:0000313" key="2">
    <source>
        <dbReference type="EMBL" id="HIT36907.1"/>
    </source>
</evidence>
<dbReference type="GO" id="GO:0005198">
    <property type="term" value="F:structural molecule activity"/>
    <property type="evidence" value="ECO:0007669"/>
    <property type="project" value="InterPro"/>
</dbReference>
<reference evidence="2" key="1">
    <citation type="submission" date="2020-10" db="EMBL/GenBank/DDBJ databases">
        <authorList>
            <person name="Gilroy R."/>
        </authorList>
    </citation>
    <scope>NUCLEOTIDE SEQUENCE</scope>
    <source>
        <strain evidence="2">CHK195-26880</strain>
    </source>
</reference>
<protein>
    <recommendedName>
        <fullName evidence="1">ADP ribosyltransferase domain-containing protein</fullName>
    </recommendedName>
</protein>
<dbReference type="Gene3D" id="3.90.176.10">
    <property type="entry name" value="Toxin ADP-ribosyltransferase, Chain A, domain 1"/>
    <property type="match status" value="1"/>
</dbReference>
<gene>
    <name evidence="2" type="ORF">IAB59_00280</name>
</gene>
<sequence>MSLNDLEEQVERIYIDMENELLLNIAKKLSAGKPMEVDKWDEVNQQPLVGSGEVNEWQLQRLKELNGLNEENAKIIAKYSGKTVEEVNKVFDRAKEIGVTRDETLIQEGIKLGILNAVEPDTEELLVRSILSNAVEEILTTFNKQNNSLLASAGDEYRDIVNKVSSQVLAGTKTTNKAMQEAVSQLAEKGLTGFTARNGARWNPEGYTKMVIRTNTQNTINRIQDERIQACGGDFIEISSHIGARPLCAQDQGQIFSLSGYSGYIEDLDGGRVKVRPWSSSTYGKPAGILGINCRHSRYMFVPGLSKKREMDFTKKENDKIYAESQRQRQYERTIRNKKREIAMLKQTGAEPSYIKRKQNSLSNTRKEYLEFLDKTGRTRITANEWIGNTSSSQKSKVIKKKTIKQNKNEYKKLTVTEIERRQSSSDDAYKKFTLSEKEAIDEYSMGAYQDVNDYLNGKYPDYKIGKEITKDIDSAISKYTLTDNIVTYRGTEKKYYEGLTIGDKFSLKMYSSTSLNENIAKTFMEDKENAIMLEIRVPKGTPSLYVGDNSAYEFEAEFLLGRDLSFKVIDIIDDRLIVEVVK</sequence>
<accession>A0A9D1GAE7</accession>
<evidence type="ECO:0000259" key="1">
    <source>
        <dbReference type="Pfam" id="PF03496"/>
    </source>
</evidence>
<evidence type="ECO:0000313" key="3">
    <source>
        <dbReference type="Proteomes" id="UP000886833"/>
    </source>
</evidence>
<dbReference type="GO" id="GO:0005576">
    <property type="term" value="C:extracellular region"/>
    <property type="evidence" value="ECO:0007669"/>
    <property type="project" value="InterPro"/>
</dbReference>
<dbReference type="Pfam" id="PF03496">
    <property type="entry name" value="ADPrib_exo_Tox"/>
    <property type="match status" value="1"/>
</dbReference>
<feature type="domain" description="ADP ribosyltransferase" evidence="1">
    <location>
        <begin position="427"/>
        <end position="572"/>
    </location>
</feature>
<reference evidence="2" key="2">
    <citation type="journal article" date="2021" name="PeerJ">
        <title>Extensive microbial diversity within the chicken gut microbiome revealed by metagenomics and culture.</title>
        <authorList>
            <person name="Gilroy R."/>
            <person name="Ravi A."/>
            <person name="Getino M."/>
            <person name="Pursley I."/>
            <person name="Horton D.L."/>
            <person name="Alikhan N.F."/>
            <person name="Baker D."/>
            <person name="Gharbi K."/>
            <person name="Hall N."/>
            <person name="Watson M."/>
            <person name="Adriaenssens E.M."/>
            <person name="Foster-Nyarko E."/>
            <person name="Jarju S."/>
            <person name="Secka A."/>
            <person name="Antonio M."/>
            <person name="Oren A."/>
            <person name="Chaudhuri R.R."/>
            <person name="La Ragione R."/>
            <person name="Hildebrand F."/>
            <person name="Pallen M.J."/>
        </authorList>
    </citation>
    <scope>NUCLEOTIDE SEQUENCE</scope>
    <source>
        <strain evidence="2">CHK195-26880</strain>
    </source>
</reference>
<dbReference type="AlphaFoldDB" id="A0A9D1GAE7"/>
<name>A0A9D1GAE7_9FIRM</name>
<comment type="caution">
    <text evidence="2">The sequence shown here is derived from an EMBL/GenBank/DDBJ whole genome shotgun (WGS) entry which is preliminary data.</text>
</comment>
<proteinExistence type="predicted"/>
<dbReference type="SUPFAM" id="SSF56399">
    <property type="entry name" value="ADP-ribosylation"/>
    <property type="match status" value="1"/>
</dbReference>
<dbReference type="InterPro" id="IPR009319">
    <property type="entry name" value="Phage_A118_VSP1"/>
</dbReference>
<dbReference type="InterPro" id="IPR003540">
    <property type="entry name" value="ADP-ribosyltransferase"/>
</dbReference>
<dbReference type="Pfam" id="PF06152">
    <property type="entry name" value="Phage_min_cap2"/>
    <property type="match status" value="1"/>
</dbReference>
<organism evidence="2 3">
    <name type="scientific">Candidatus Onthousia faecipullorum</name>
    <dbReference type="NCBI Taxonomy" id="2840887"/>
    <lineage>
        <taxon>Bacteria</taxon>
        <taxon>Bacillati</taxon>
        <taxon>Bacillota</taxon>
        <taxon>Bacilli</taxon>
        <taxon>Candidatus Onthousia</taxon>
    </lineage>
</organism>
<dbReference type="PROSITE" id="PS51996">
    <property type="entry name" value="TR_MART"/>
    <property type="match status" value="1"/>
</dbReference>
<dbReference type="EMBL" id="DVKQ01000002">
    <property type="protein sequence ID" value="HIT36907.1"/>
    <property type="molecule type" value="Genomic_DNA"/>
</dbReference>